<evidence type="ECO:0000313" key="8">
    <source>
        <dbReference type="EMBL" id="KAF5338566.1"/>
    </source>
</evidence>
<proteinExistence type="predicted"/>
<dbReference type="InterPro" id="IPR011009">
    <property type="entry name" value="Kinase-like_dom_sf"/>
</dbReference>
<evidence type="ECO:0000256" key="3">
    <source>
        <dbReference type="ARBA" id="ARBA00022741"/>
    </source>
</evidence>
<evidence type="ECO:0000259" key="7">
    <source>
        <dbReference type="PROSITE" id="PS51158"/>
    </source>
</evidence>
<evidence type="ECO:0000256" key="5">
    <source>
        <dbReference type="ARBA" id="ARBA00022840"/>
    </source>
</evidence>
<dbReference type="SUPFAM" id="SSF56112">
    <property type="entry name" value="Protein kinase-like (PK-like)"/>
    <property type="match status" value="1"/>
</dbReference>
<sequence>MSASENPCASCQGSSPGDGCSGFFPNKKSPGLCVRCELIAKSTDDPVKAQEAKEIAQCTGCGQIGRNLREPLCGMCKQLAAPTPLPIPTPTISQSGTMSNAAANSMSTNFTASMQAAKQKQAQMNAISTPAALSPASEMSAFRAGQSGSGRTILIHARLATPEKPLVTFPNDIMTFDANDSVSDVKKIFVDRFNAQWRNSAPGSMQYDEVNLRWPQNVALIGNTEHGTVGNLYDVHLAMDGFPLKNLVSLADQTKKNPSPRQTNGQHIHLWLIVDAPKMETRLGVELPQALGGSARAKRRLDDSEAGSMPSKRNAPLVSSYGKKGSAVLKIKSCTRFPSSTTMKLRIAQIQEQEEGEIDVDWDGGLTKTVFPGLIRVSEQMVFKRMSNPYNMHYDSWALESELRILHRGKFFWDIFKQVCEQDGVDYCKDFSFTDAYLAEEIVEKDTPSTLSGVTADRYMQEMYEPESADLEPLRVIWLIEPRRTTEVTKYSGTMTQVKRNTLPFMTMAAFAHFSLFWSHGKMVFVDLQGSPTEHGQVLFDAMTHTREGDSGPGDHGYEGLEEFIKNHTDNRICTEIGMKELMIEKEKHRRCKLAFPADAMQPQNQSNWYFTPRRHALQAEALPFNAQEDPNGILAGLTNEDYIHCEENVVKFYQHVPSSSRPEGRMKPTDPVAFRTGDIVEVQASIAMIPQAGGQKTKLIGILRSLTLLDMRHRQARFKLSFHFIFTHAFLQFAIEEKDVAERSLSAYKGVLNGTKRKVGYDHSDDDDESSSESNYDSATEGSHVNVLERHVRRRIEEMTLDD</sequence>
<keyword evidence="9" id="KW-1185">Reference proteome</keyword>
<evidence type="ECO:0000313" key="9">
    <source>
        <dbReference type="Proteomes" id="UP000559256"/>
    </source>
</evidence>
<dbReference type="EMBL" id="JAACJM010000195">
    <property type="protein sequence ID" value="KAF5338566.1"/>
    <property type="molecule type" value="Genomic_DNA"/>
</dbReference>
<dbReference type="Pfam" id="PF02816">
    <property type="entry name" value="Alpha_kinase"/>
    <property type="match status" value="1"/>
</dbReference>
<feature type="domain" description="Alpha-type protein kinase" evidence="7">
    <location>
        <begin position="329"/>
        <end position="582"/>
    </location>
</feature>
<dbReference type="InterPro" id="IPR004166">
    <property type="entry name" value="a-kinase_dom"/>
</dbReference>
<dbReference type="GO" id="GO:0031037">
    <property type="term" value="P:myosin II filament disassembly"/>
    <property type="evidence" value="ECO:0007669"/>
    <property type="project" value="TreeGrafter"/>
</dbReference>
<dbReference type="PROSITE" id="PS51158">
    <property type="entry name" value="ALPHA_KINASE"/>
    <property type="match status" value="1"/>
</dbReference>
<feature type="region of interest" description="Disordered" evidence="6">
    <location>
        <begin position="759"/>
        <end position="786"/>
    </location>
</feature>
<dbReference type="GO" id="GO:1903013">
    <property type="term" value="P:response to differentiation-inducing factor 1"/>
    <property type="evidence" value="ECO:0007669"/>
    <property type="project" value="TreeGrafter"/>
</dbReference>
<dbReference type="CDD" id="cd04515">
    <property type="entry name" value="Alpha_kinase"/>
    <property type="match status" value="1"/>
</dbReference>
<reference evidence="8 9" key="1">
    <citation type="journal article" date="2020" name="ISME J.">
        <title>Uncovering the hidden diversity of litter-decomposition mechanisms in mushroom-forming fungi.</title>
        <authorList>
            <person name="Floudas D."/>
            <person name="Bentzer J."/>
            <person name="Ahren D."/>
            <person name="Johansson T."/>
            <person name="Persson P."/>
            <person name="Tunlid A."/>
        </authorList>
    </citation>
    <scope>NUCLEOTIDE SEQUENCE [LARGE SCALE GENOMIC DNA]</scope>
    <source>
        <strain evidence="8 9">CBS 291.85</strain>
    </source>
</reference>
<dbReference type="GO" id="GO:0005524">
    <property type="term" value="F:ATP binding"/>
    <property type="evidence" value="ECO:0007669"/>
    <property type="project" value="UniProtKB-KW"/>
</dbReference>
<evidence type="ECO:0000256" key="1">
    <source>
        <dbReference type="ARBA" id="ARBA00022527"/>
    </source>
</evidence>
<dbReference type="AlphaFoldDB" id="A0A8H5CCH3"/>
<evidence type="ECO:0000256" key="2">
    <source>
        <dbReference type="ARBA" id="ARBA00022679"/>
    </source>
</evidence>
<name>A0A8H5CCH3_9AGAR</name>
<keyword evidence="2" id="KW-0808">Transferase</keyword>
<keyword evidence="4" id="KW-0418">Kinase</keyword>
<keyword evidence="5" id="KW-0067">ATP-binding</keyword>
<dbReference type="Gene3D" id="3.20.200.10">
    <property type="entry name" value="MHCK/EF2 kinase"/>
    <property type="match status" value="1"/>
</dbReference>
<dbReference type="PANTHER" id="PTHR45992:SF2">
    <property type="entry name" value="EUKARYOTIC ELONGATION FACTOR 2 KINASE"/>
    <property type="match status" value="1"/>
</dbReference>
<feature type="region of interest" description="Disordered" evidence="6">
    <location>
        <begin position="294"/>
        <end position="319"/>
    </location>
</feature>
<dbReference type="SMART" id="SM00811">
    <property type="entry name" value="Alpha_kinase"/>
    <property type="match status" value="1"/>
</dbReference>
<dbReference type="Proteomes" id="UP000559256">
    <property type="component" value="Unassembled WGS sequence"/>
</dbReference>
<comment type="caution">
    <text evidence="8">The sequence shown here is derived from an EMBL/GenBank/DDBJ whole genome shotgun (WGS) entry which is preliminary data.</text>
</comment>
<evidence type="ECO:0000256" key="4">
    <source>
        <dbReference type="ARBA" id="ARBA00022777"/>
    </source>
</evidence>
<keyword evidence="1" id="KW-0723">Serine/threonine-protein kinase</keyword>
<dbReference type="PANTHER" id="PTHR45992">
    <property type="entry name" value="EUKARYOTIC ELONGATION FACTOR 2 KINASE-RELATED"/>
    <property type="match status" value="1"/>
</dbReference>
<protein>
    <recommendedName>
        <fullName evidence="7">Alpha-type protein kinase domain-containing protein</fullName>
    </recommendedName>
</protein>
<keyword evidence="3" id="KW-0547">Nucleotide-binding</keyword>
<evidence type="ECO:0000256" key="6">
    <source>
        <dbReference type="SAM" id="MobiDB-lite"/>
    </source>
</evidence>
<dbReference type="InterPro" id="IPR051852">
    <property type="entry name" value="Alpha-type_PK"/>
</dbReference>
<organism evidence="8 9">
    <name type="scientific">Tetrapyrgos nigripes</name>
    <dbReference type="NCBI Taxonomy" id="182062"/>
    <lineage>
        <taxon>Eukaryota</taxon>
        <taxon>Fungi</taxon>
        <taxon>Dikarya</taxon>
        <taxon>Basidiomycota</taxon>
        <taxon>Agaricomycotina</taxon>
        <taxon>Agaricomycetes</taxon>
        <taxon>Agaricomycetidae</taxon>
        <taxon>Agaricales</taxon>
        <taxon>Marasmiineae</taxon>
        <taxon>Marasmiaceae</taxon>
        <taxon>Tetrapyrgos</taxon>
    </lineage>
</organism>
<dbReference type="OrthoDB" id="3051486at2759"/>
<accession>A0A8H5CCH3</accession>
<dbReference type="GO" id="GO:0004674">
    <property type="term" value="F:protein serine/threonine kinase activity"/>
    <property type="evidence" value="ECO:0007669"/>
    <property type="project" value="UniProtKB-KW"/>
</dbReference>
<gene>
    <name evidence="8" type="ORF">D9758_016544</name>
</gene>